<reference evidence="1 2" key="1">
    <citation type="journal article" date="2017" name="Nat. Commun.">
        <title>Genome assembly with in vitro proximity ligation data and whole-genome triplication in lettuce.</title>
        <authorList>
            <person name="Reyes-Chin-Wo S."/>
            <person name="Wang Z."/>
            <person name="Yang X."/>
            <person name="Kozik A."/>
            <person name="Arikit S."/>
            <person name="Song C."/>
            <person name="Xia L."/>
            <person name="Froenicke L."/>
            <person name="Lavelle D.O."/>
            <person name="Truco M.J."/>
            <person name="Xia R."/>
            <person name="Zhu S."/>
            <person name="Xu C."/>
            <person name="Xu H."/>
            <person name="Xu X."/>
            <person name="Cox K."/>
            <person name="Korf I."/>
            <person name="Meyers B.C."/>
            <person name="Michelmore R.W."/>
        </authorList>
    </citation>
    <scope>NUCLEOTIDE SEQUENCE [LARGE SCALE GENOMIC DNA]</scope>
    <source>
        <strain evidence="2">cv. Salinas</strain>
        <tissue evidence="1">Seedlings</tissue>
    </source>
</reference>
<organism evidence="1 2">
    <name type="scientific">Lactuca sativa</name>
    <name type="common">Garden lettuce</name>
    <dbReference type="NCBI Taxonomy" id="4236"/>
    <lineage>
        <taxon>Eukaryota</taxon>
        <taxon>Viridiplantae</taxon>
        <taxon>Streptophyta</taxon>
        <taxon>Embryophyta</taxon>
        <taxon>Tracheophyta</taxon>
        <taxon>Spermatophyta</taxon>
        <taxon>Magnoliopsida</taxon>
        <taxon>eudicotyledons</taxon>
        <taxon>Gunneridae</taxon>
        <taxon>Pentapetalae</taxon>
        <taxon>asterids</taxon>
        <taxon>campanulids</taxon>
        <taxon>Asterales</taxon>
        <taxon>Asteraceae</taxon>
        <taxon>Cichorioideae</taxon>
        <taxon>Cichorieae</taxon>
        <taxon>Lactucinae</taxon>
        <taxon>Lactuca</taxon>
    </lineage>
</organism>
<name>A0A9R1UY63_LACSA</name>
<dbReference type="PANTHER" id="PTHR47718">
    <property type="entry name" value="OS01G0519700 PROTEIN"/>
    <property type="match status" value="1"/>
</dbReference>
<accession>A0A9R1UY63</accession>
<dbReference type="AlphaFoldDB" id="A0A9R1UY63"/>
<dbReference type="PANTHER" id="PTHR47718:SF12">
    <property type="entry name" value="PROTEIN FAR1-RELATED SEQUENCE"/>
    <property type="match status" value="1"/>
</dbReference>
<evidence type="ECO:0000313" key="2">
    <source>
        <dbReference type="Proteomes" id="UP000235145"/>
    </source>
</evidence>
<sequence>MVGVTLVTLSFPRSIQGGIGLLLLHNNQDVTDIESYKERKDDCLDQPLVITGKSYWIPTVPDDLKPILDHKYPSDDAIEYITTKWWLYEFEEKHNHPLISRDNMLFSRHHRQLDDTQKSFILTISNQNIGATIAHTLYTSTLGGYNFVGGLIDDFKSYMRDLNCFIGGSDAQMLVDKLNNIKENVMNFSFEYRVENKQLNALFWGDETSKINYKEFGDVLSFDATFRTNRLEVDEFEVGWKSLLNEYKLTYNKWLDDMHGLRHFWIPAFYKHVPLSGLMRTTSHSENAMEKQRFAQSSFDFKTNDKHPTMRTPFEIERNASLFYTHTVFRQVHNEMYLSMVSCSQICISTFDDVDECLVKEFINYIPSKSNCFHIDPEVENDDQ</sequence>
<evidence type="ECO:0000313" key="1">
    <source>
        <dbReference type="EMBL" id="KAJ0194940.1"/>
    </source>
</evidence>
<comment type="caution">
    <text evidence="1">The sequence shown here is derived from an EMBL/GenBank/DDBJ whole genome shotgun (WGS) entry which is preliminary data.</text>
</comment>
<dbReference type="EMBL" id="NBSK02000007">
    <property type="protein sequence ID" value="KAJ0194940.1"/>
    <property type="molecule type" value="Genomic_DNA"/>
</dbReference>
<proteinExistence type="predicted"/>
<keyword evidence="2" id="KW-1185">Reference proteome</keyword>
<protein>
    <recommendedName>
        <fullName evidence="3">Protein FAR1-RELATED SEQUENCE</fullName>
    </recommendedName>
</protein>
<evidence type="ECO:0008006" key="3">
    <source>
        <dbReference type="Google" id="ProtNLM"/>
    </source>
</evidence>
<dbReference type="Proteomes" id="UP000235145">
    <property type="component" value="Unassembled WGS sequence"/>
</dbReference>
<gene>
    <name evidence="1" type="ORF">LSAT_V11C700374650</name>
</gene>